<gene>
    <name evidence="3" type="ORF">H6A13_11715</name>
</gene>
<keyword evidence="1" id="KW-1133">Transmembrane helix</keyword>
<feature type="transmembrane region" description="Helical" evidence="1">
    <location>
        <begin position="356"/>
        <end position="375"/>
    </location>
</feature>
<evidence type="ECO:0000313" key="4">
    <source>
        <dbReference type="Proteomes" id="UP000713880"/>
    </source>
</evidence>
<feature type="transmembrane region" description="Helical" evidence="1">
    <location>
        <begin position="6"/>
        <end position="30"/>
    </location>
</feature>
<reference evidence="3" key="1">
    <citation type="submission" date="2020-08" db="EMBL/GenBank/DDBJ databases">
        <authorList>
            <person name="Cejkova D."/>
            <person name="Kubasova T."/>
            <person name="Jahodarova E."/>
            <person name="Rychlik I."/>
        </authorList>
    </citation>
    <scope>NUCLEOTIDE SEQUENCE</scope>
    <source>
        <strain evidence="3">An420c</strain>
    </source>
</reference>
<feature type="transmembrane region" description="Helical" evidence="1">
    <location>
        <begin position="116"/>
        <end position="134"/>
    </location>
</feature>
<evidence type="ECO:0000256" key="1">
    <source>
        <dbReference type="SAM" id="Phobius"/>
    </source>
</evidence>
<dbReference type="CDD" id="cd07341">
    <property type="entry name" value="M56_BlaR1_MecR1_like"/>
    <property type="match status" value="1"/>
</dbReference>
<comment type="caution">
    <text evidence="3">The sequence shown here is derived from an EMBL/GenBank/DDBJ whole genome shotgun (WGS) entry which is preliminary data.</text>
</comment>
<dbReference type="AlphaFoldDB" id="A0A938X4J1"/>
<sequence>MTDFMLFFLFRLFWALFLGFALTGSLKSTWNAEHGRKGPLWGVRSDNNTVVFLDPLVLPLCIVFYISLCLLFFGWEKSRGYIFSLGVDLFFFISVYFVLVLFLLPALRTRYTARTCATFWVIPVFLFYQPTVIYNYDHLPLPVRPVFYVPRAVIYTLLLVWLGGFALLFAWQVFSHLRFSRMLKTHSHPVEDLEILAIWARVKRDLEIGDLTRPLGLRFSSMIRTPLTIGMYRSNWITYLPERDYSEEEMELIFSHELHHIQRHDTHTKFFLGFVNALGWFHPLVWLAVKKAEEDLELSCDEIVLKDADPSTRKKYAELLLSIAGDGRGYTTCLSASAKTLCYRLKSTVSAREKRLGLPLLFLTIIISSLLMGNVNLSTDRGKMTEVTGLTSADIAEASFYPEGTDHPEAEIPLADPESVSRFLSELEMETYLTSYGEASTADTPTLYGILSETGQSFFLTEDCLTIYEVADHKLSSRQYHVTCPPKWSRITTGPPRTGSAETEDSRK</sequence>
<dbReference type="Pfam" id="PF05569">
    <property type="entry name" value="Peptidase_M56"/>
    <property type="match status" value="1"/>
</dbReference>
<dbReference type="PANTHER" id="PTHR34978">
    <property type="entry name" value="POSSIBLE SENSOR-TRANSDUCER PROTEIN BLAR"/>
    <property type="match status" value="1"/>
</dbReference>
<evidence type="ECO:0000313" key="3">
    <source>
        <dbReference type="EMBL" id="MBM6827751.1"/>
    </source>
</evidence>
<dbReference type="InterPro" id="IPR008756">
    <property type="entry name" value="Peptidase_M56"/>
</dbReference>
<keyword evidence="1" id="KW-0472">Membrane</keyword>
<proteinExistence type="predicted"/>
<dbReference type="InterPro" id="IPR052173">
    <property type="entry name" value="Beta-lactam_resp_regulator"/>
</dbReference>
<feature type="transmembrane region" description="Helical" evidence="1">
    <location>
        <begin position="81"/>
        <end position="104"/>
    </location>
</feature>
<organism evidence="3 4">
    <name type="scientific">Mordavella massiliensis</name>
    <dbReference type="NCBI Taxonomy" id="1871024"/>
    <lineage>
        <taxon>Bacteria</taxon>
        <taxon>Bacillati</taxon>
        <taxon>Bacillota</taxon>
        <taxon>Clostridia</taxon>
        <taxon>Eubacteriales</taxon>
        <taxon>Clostridiaceae</taxon>
        <taxon>Mordavella</taxon>
    </lineage>
</organism>
<feature type="transmembrane region" description="Helical" evidence="1">
    <location>
        <begin position="154"/>
        <end position="174"/>
    </location>
</feature>
<dbReference type="PANTHER" id="PTHR34978:SF3">
    <property type="entry name" value="SLR0241 PROTEIN"/>
    <property type="match status" value="1"/>
</dbReference>
<dbReference type="EMBL" id="JACJLV010000057">
    <property type="protein sequence ID" value="MBM6827751.1"/>
    <property type="molecule type" value="Genomic_DNA"/>
</dbReference>
<keyword evidence="4" id="KW-1185">Reference proteome</keyword>
<dbReference type="RefSeq" id="WP_204909735.1">
    <property type="nucleotide sequence ID" value="NZ_JACJLV010000057.1"/>
</dbReference>
<evidence type="ECO:0000259" key="2">
    <source>
        <dbReference type="Pfam" id="PF05569"/>
    </source>
</evidence>
<feature type="transmembrane region" description="Helical" evidence="1">
    <location>
        <begin position="51"/>
        <end position="75"/>
    </location>
</feature>
<name>A0A938X4J1_9CLOT</name>
<keyword evidence="1" id="KW-0812">Transmembrane</keyword>
<feature type="transmembrane region" description="Helical" evidence="1">
    <location>
        <begin position="270"/>
        <end position="289"/>
    </location>
</feature>
<protein>
    <submittedName>
        <fullName evidence="3">M56 family metallopeptidase</fullName>
    </submittedName>
</protein>
<accession>A0A938X4J1</accession>
<feature type="domain" description="Peptidase M56" evidence="2">
    <location>
        <begin position="151"/>
        <end position="334"/>
    </location>
</feature>
<dbReference type="Proteomes" id="UP000713880">
    <property type="component" value="Unassembled WGS sequence"/>
</dbReference>
<reference evidence="3" key="2">
    <citation type="journal article" date="2021" name="Sci. Rep.">
        <title>The distribution of antibiotic resistance genes in chicken gut microbiota commensals.</title>
        <authorList>
            <person name="Juricova H."/>
            <person name="Matiasovicova J."/>
            <person name="Kubasova T."/>
            <person name="Cejkova D."/>
            <person name="Rychlik I."/>
        </authorList>
    </citation>
    <scope>NUCLEOTIDE SEQUENCE</scope>
    <source>
        <strain evidence="3">An420c</strain>
    </source>
</reference>